<dbReference type="Proteomes" id="UP000199699">
    <property type="component" value="Unassembled WGS sequence"/>
</dbReference>
<evidence type="ECO:0000313" key="3">
    <source>
        <dbReference type="Proteomes" id="UP000199699"/>
    </source>
</evidence>
<evidence type="ECO:0008006" key="4">
    <source>
        <dbReference type="Google" id="ProtNLM"/>
    </source>
</evidence>
<dbReference type="InterPro" id="IPR021224">
    <property type="entry name" value="DUF2690"/>
</dbReference>
<gene>
    <name evidence="2" type="ORF">GA0070616_3920</name>
</gene>
<protein>
    <recommendedName>
        <fullName evidence="4">DUF2690 domain-containing protein</fullName>
    </recommendedName>
</protein>
<feature type="chain" id="PRO_5008745847" description="DUF2690 domain-containing protein" evidence="1">
    <location>
        <begin position="30"/>
        <end position="151"/>
    </location>
</feature>
<dbReference type="AlphaFoldDB" id="A0A1C6SJR7"/>
<sequence>MIRNVRRMTAAAAAALVAASLLIASPASAATCSGYSCDDTDPINTGCSADARNITPHPARIVQGATELAVVELRWSDSCKTNWGRISNRVSPQNSVRVRVYRPNPYENTAWYGGTGRQYYGDQLYGEGMTVCAVGEVITPSGTLTSSPLCA</sequence>
<organism evidence="2 3">
    <name type="scientific">Micromonospora nigra</name>
    <dbReference type="NCBI Taxonomy" id="145857"/>
    <lineage>
        <taxon>Bacteria</taxon>
        <taxon>Bacillati</taxon>
        <taxon>Actinomycetota</taxon>
        <taxon>Actinomycetes</taxon>
        <taxon>Micromonosporales</taxon>
        <taxon>Micromonosporaceae</taxon>
        <taxon>Micromonospora</taxon>
    </lineage>
</organism>
<reference evidence="2 3" key="1">
    <citation type="submission" date="2016-06" db="EMBL/GenBank/DDBJ databases">
        <authorList>
            <person name="Kjaerup R.B."/>
            <person name="Dalgaard T.S."/>
            <person name="Juul-Madsen H.R."/>
        </authorList>
    </citation>
    <scope>NUCLEOTIDE SEQUENCE [LARGE SCALE GENOMIC DNA]</scope>
    <source>
        <strain evidence="2 3">DSM 43818</strain>
    </source>
</reference>
<evidence type="ECO:0000313" key="2">
    <source>
        <dbReference type="EMBL" id="SCL29633.1"/>
    </source>
</evidence>
<evidence type="ECO:0000256" key="1">
    <source>
        <dbReference type="SAM" id="SignalP"/>
    </source>
</evidence>
<feature type="signal peptide" evidence="1">
    <location>
        <begin position="1"/>
        <end position="29"/>
    </location>
</feature>
<proteinExistence type="predicted"/>
<dbReference type="EMBL" id="FMHT01000003">
    <property type="protein sequence ID" value="SCL29633.1"/>
    <property type="molecule type" value="Genomic_DNA"/>
</dbReference>
<dbReference type="Pfam" id="PF10901">
    <property type="entry name" value="DUF2690"/>
    <property type="match status" value="1"/>
</dbReference>
<keyword evidence="1" id="KW-0732">Signal</keyword>
<keyword evidence="3" id="KW-1185">Reference proteome</keyword>
<accession>A0A1C6SJR7</accession>
<name>A0A1C6SJR7_9ACTN</name>
<dbReference type="RefSeq" id="WP_175440132.1">
    <property type="nucleotide sequence ID" value="NZ_FMHT01000003.1"/>
</dbReference>